<feature type="domain" description="Glycosyltransferase 2-like" evidence="1">
    <location>
        <begin position="81"/>
        <end position="166"/>
    </location>
</feature>
<dbReference type="PANTHER" id="PTHR43685:SF11">
    <property type="entry name" value="GLYCOSYLTRANSFERASE TAGX-RELATED"/>
    <property type="match status" value="1"/>
</dbReference>
<dbReference type="RefSeq" id="WP_281760576.1">
    <property type="nucleotide sequence ID" value="NZ_AP026709.1"/>
</dbReference>
<name>A0ABN6S4U9_9BACT</name>
<evidence type="ECO:0000259" key="1">
    <source>
        <dbReference type="Pfam" id="PF00535"/>
    </source>
</evidence>
<dbReference type="InterPro" id="IPR029044">
    <property type="entry name" value="Nucleotide-diphossugar_trans"/>
</dbReference>
<dbReference type="EMBL" id="AP026709">
    <property type="protein sequence ID" value="BDQ38069.1"/>
    <property type="molecule type" value="Genomic_DNA"/>
</dbReference>
<feature type="domain" description="Glycosyltransferase 2-like" evidence="1">
    <location>
        <begin position="11"/>
        <end position="66"/>
    </location>
</feature>
<dbReference type="Proteomes" id="UP001317742">
    <property type="component" value="Chromosome"/>
</dbReference>
<gene>
    <name evidence="2" type="ORF">SYK_24290</name>
</gene>
<organism evidence="2 3">
    <name type="scientific">Pseudodesulfovibrio nedwellii</name>
    <dbReference type="NCBI Taxonomy" id="2973072"/>
    <lineage>
        <taxon>Bacteria</taxon>
        <taxon>Pseudomonadati</taxon>
        <taxon>Thermodesulfobacteriota</taxon>
        <taxon>Desulfovibrionia</taxon>
        <taxon>Desulfovibrionales</taxon>
        <taxon>Desulfovibrionaceae</taxon>
    </lineage>
</organism>
<proteinExistence type="predicted"/>
<dbReference type="InterPro" id="IPR001173">
    <property type="entry name" value="Glyco_trans_2-like"/>
</dbReference>
<accession>A0ABN6S4U9</accession>
<protein>
    <recommendedName>
        <fullName evidence="1">Glycosyltransferase 2-like domain-containing protein</fullName>
    </recommendedName>
</protein>
<keyword evidence="3" id="KW-1185">Reference proteome</keyword>
<evidence type="ECO:0000313" key="3">
    <source>
        <dbReference type="Proteomes" id="UP001317742"/>
    </source>
</evidence>
<dbReference type="PANTHER" id="PTHR43685">
    <property type="entry name" value="GLYCOSYLTRANSFERASE"/>
    <property type="match status" value="1"/>
</dbReference>
<dbReference type="Gene3D" id="3.90.550.10">
    <property type="entry name" value="Spore Coat Polysaccharide Biosynthesis Protein SpsA, Chain A"/>
    <property type="match status" value="1"/>
</dbReference>
<dbReference type="Pfam" id="PF00535">
    <property type="entry name" value="Glycos_transf_2"/>
    <property type="match status" value="2"/>
</dbReference>
<dbReference type="SUPFAM" id="SSF53448">
    <property type="entry name" value="Nucleotide-diphospho-sugar transferases"/>
    <property type="match status" value="1"/>
</dbReference>
<dbReference type="InterPro" id="IPR050834">
    <property type="entry name" value="Glycosyltransf_2"/>
</dbReference>
<reference evidence="2 3" key="1">
    <citation type="submission" date="2022-08" db="EMBL/GenBank/DDBJ databases">
        <title>Genome Sequence of the sulphate-reducing bacterium, Pseudodesulfovibrio sp. SYK.</title>
        <authorList>
            <person name="Kondo R."/>
            <person name="Kataoka T."/>
        </authorList>
    </citation>
    <scope>NUCLEOTIDE SEQUENCE [LARGE SCALE GENOMIC DNA]</scope>
    <source>
        <strain evidence="2 3">SYK</strain>
    </source>
</reference>
<sequence length="274" mass="31586">MQGLSEHKKISVIVPTYNQAEYLGACLDSIWFQDYANIEIIVIADPSPDDTSEVLAAFAKGVEADRVSFASKLEKDGTVSRTECSRYRQDGRQLIIVENQTRLGHTPSYNKGFQMASGEYCTYIASDDLCHPSMLTELAGFLDRNEADFVYSDMFIVDDDMRVLREFSLPDYSFKASFCDWYLCGVSKLYRHSLHERFGYYDETFTANDHECFLRFAMNGAKFKHVPKVLYSVRSHAQREQDVHSSDSWEKLMEESSRLVEKAHKYERLEKQDG</sequence>
<evidence type="ECO:0000313" key="2">
    <source>
        <dbReference type="EMBL" id="BDQ38069.1"/>
    </source>
</evidence>